<protein>
    <recommendedName>
        <fullName evidence="2">HTH araC/xylS-type domain-containing protein</fullName>
    </recommendedName>
</protein>
<organism evidence="1">
    <name type="scientific">bioreactor metagenome</name>
    <dbReference type="NCBI Taxonomy" id="1076179"/>
    <lineage>
        <taxon>unclassified sequences</taxon>
        <taxon>metagenomes</taxon>
        <taxon>ecological metagenomes</taxon>
    </lineage>
</organism>
<comment type="caution">
    <text evidence="1">The sequence shown here is derived from an EMBL/GenBank/DDBJ whole genome shotgun (WGS) entry which is preliminary data.</text>
</comment>
<evidence type="ECO:0000313" key="1">
    <source>
        <dbReference type="EMBL" id="MPM42143.1"/>
    </source>
</evidence>
<accession>A0A644ZU19</accession>
<dbReference type="EMBL" id="VSSQ01009618">
    <property type="protein sequence ID" value="MPM42143.1"/>
    <property type="molecule type" value="Genomic_DNA"/>
</dbReference>
<gene>
    <name evidence="1" type="ORF">SDC9_88805</name>
</gene>
<reference evidence="1" key="1">
    <citation type="submission" date="2019-08" db="EMBL/GenBank/DDBJ databases">
        <authorList>
            <person name="Kucharzyk K."/>
            <person name="Murdoch R.W."/>
            <person name="Higgins S."/>
            <person name="Loffler F."/>
        </authorList>
    </citation>
    <scope>NUCLEOTIDE SEQUENCE</scope>
</reference>
<evidence type="ECO:0008006" key="2">
    <source>
        <dbReference type="Google" id="ProtNLM"/>
    </source>
</evidence>
<dbReference type="AlphaFoldDB" id="A0A644ZU19"/>
<name>A0A644ZU19_9ZZZZ</name>
<proteinExistence type="predicted"/>
<dbReference type="Gene3D" id="1.10.10.60">
    <property type="entry name" value="Homeodomain-like"/>
    <property type="match status" value="1"/>
</dbReference>
<sequence>MKNLNVTDMFCQLMEMSLYLSPSVNRVCIAKLCCCSPGMLDQSLKEEFGYTSMEIVALCRLQFAQSLMVMGAGYNDLYRYSGFSSRKEMERALKYIVN</sequence>